<dbReference type="Proteomes" id="UP000199403">
    <property type="component" value="Unassembled WGS sequence"/>
</dbReference>
<organism evidence="3 4">
    <name type="scientific">Cyclobacterium xiamenense</name>
    <dbReference type="NCBI Taxonomy" id="1297121"/>
    <lineage>
        <taxon>Bacteria</taxon>
        <taxon>Pseudomonadati</taxon>
        <taxon>Bacteroidota</taxon>
        <taxon>Cytophagia</taxon>
        <taxon>Cytophagales</taxon>
        <taxon>Cyclobacteriaceae</taxon>
        <taxon>Cyclobacterium</taxon>
    </lineage>
</organism>
<sequence length="251" mass="27407">MHKILANTVFLGKDLQILTDCHSTNETALSLVRSGKAAEGTVVLALNQTRGKGQRGRQWYAAPGLNLTFSIVLRPEFIAVNQQFVLNMAVALGVHKGLSEFVSGLSIKWPNDFLYEGGKKVGGMLLENSVRGKQLVLQVAGIGINVNQLEFPVPQAVSLAGISGNTFSLDEVLSAVLQSVEDYYLRLKAGKWEAIHNEYLGQLYRFGSWATYNDGELFTGKITGVGEDGRLQVRKQNGSVACYDLKQIAFV</sequence>
<dbReference type="AlphaFoldDB" id="A0A1H6T9Y5"/>
<dbReference type="NCBIfam" id="TIGR00121">
    <property type="entry name" value="birA_ligase"/>
    <property type="match status" value="1"/>
</dbReference>
<dbReference type="InterPro" id="IPR004408">
    <property type="entry name" value="Biotin_CoA_COase_ligase"/>
</dbReference>
<dbReference type="InterPro" id="IPR045864">
    <property type="entry name" value="aa-tRNA-synth_II/BPL/LPL"/>
</dbReference>
<dbReference type="CDD" id="cd16442">
    <property type="entry name" value="BPL"/>
    <property type="match status" value="1"/>
</dbReference>
<evidence type="ECO:0000259" key="2">
    <source>
        <dbReference type="PROSITE" id="PS51733"/>
    </source>
</evidence>
<dbReference type="OrthoDB" id="9807064at2"/>
<dbReference type="STRING" id="1416801.SAMN05192553_101199"/>
<dbReference type="GO" id="GO:0005737">
    <property type="term" value="C:cytoplasm"/>
    <property type="evidence" value="ECO:0007669"/>
    <property type="project" value="TreeGrafter"/>
</dbReference>
<dbReference type="SUPFAM" id="SSF55681">
    <property type="entry name" value="Class II aaRS and biotin synthetases"/>
    <property type="match status" value="1"/>
</dbReference>
<evidence type="ECO:0000313" key="4">
    <source>
        <dbReference type="Proteomes" id="UP000199403"/>
    </source>
</evidence>
<dbReference type="RefSeq" id="WP_092168240.1">
    <property type="nucleotide sequence ID" value="NZ_FNZH01000001.1"/>
</dbReference>
<name>A0A1H6T9Y5_9BACT</name>
<keyword evidence="1 3" id="KW-0436">Ligase</keyword>
<dbReference type="PANTHER" id="PTHR12835:SF5">
    <property type="entry name" value="BIOTIN--PROTEIN LIGASE"/>
    <property type="match status" value="1"/>
</dbReference>
<dbReference type="Pfam" id="PF03099">
    <property type="entry name" value="BPL_LplA_LipB"/>
    <property type="match status" value="1"/>
</dbReference>
<dbReference type="EMBL" id="FNZH01000001">
    <property type="protein sequence ID" value="SEI76859.1"/>
    <property type="molecule type" value="Genomic_DNA"/>
</dbReference>
<evidence type="ECO:0000313" key="3">
    <source>
        <dbReference type="EMBL" id="SEI76859.1"/>
    </source>
</evidence>
<proteinExistence type="predicted"/>
<feature type="domain" description="BPL/LPL catalytic" evidence="2">
    <location>
        <begin position="16"/>
        <end position="188"/>
    </location>
</feature>
<protein>
    <submittedName>
        <fullName evidence="3">BirA family transcriptional regulator, biotin operon repressor / biotin-[acetyl-CoA-carboxylase] ligase</fullName>
    </submittedName>
</protein>
<dbReference type="Gene3D" id="3.30.930.10">
    <property type="entry name" value="Bira Bifunctional Protein, Domain 2"/>
    <property type="match status" value="1"/>
</dbReference>
<dbReference type="InterPro" id="IPR004143">
    <property type="entry name" value="BPL_LPL_catalytic"/>
</dbReference>
<keyword evidence="4" id="KW-1185">Reference proteome</keyword>
<accession>A0A1H6T9Y5</accession>
<gene>
    <name evidence="3" type="ORF">SAMN05192553_101199</name>
</gene>
<dbReference type="PANTHER" id="PTHR12835">
    <property type="entry name" value="BIOTIN PROTEIN LIGASE"/>
    <property type="match status" value="1"/>
</dbReference>
<reference evidence="4" key="1">
    <citation type="submission" date="2016-10" db="EMBL/GenBank/DDBJ databases">
        <authorList>
            <person name="Varghese N."/>
            <person name="Submissions S."/>
        </authorList>
    </citation>
    <scope>NUCLEOTIDE SEQUENCE [LARGE SCALE GENOMIC DNA]</scope>
    <source>
        <strain evidence="4">IBRC-M 10761</strain>
    </source>
</reference>
<dbReference type="GO" id="GO:0004077">
    <property type="term" value="F:biotin--[biotin carboxyl-carrier protein] ligase activity"/>
    <property type="evidence" value="ECO:0007669"/>
    <property type="project" value="InterPro"/>
</dbReference>
<evidence type="ECO:0000256" key="1">
    <source>
        <dbReference type="ARBA" id="ARBA00022598"/>
    </source>
</evidence>
<dbReference type="PROSITE" id="PS51733">
    <property type="entry name" value="BPL_LPL_CATALYTIC"/>
    <property type="match status" value="1"/>
</dbReference>